<feature type="domain" description="Na+/H+ antiporter MnhB subunit-related protein" evidence="8">
    <location>
        <begin position="8"/>
        <end position="131"/>
    </location>
</feature>
<evidence type="ECO:0000256" key="5">
    <source>
        <dbReference type="ARBA" id="ARBA00022989"/>
    </source>
</evidence>
<dbReference type="Proteomes" id="UP000295418">
    <property type="component" value="Unassembled WGS sequence"/>
</dbReference>
<feature type="transmembrane region" description="Helical" evidence="7">
    <location>
        <begin position="12"/>
        <end position="30"/>
    </location>
</feature>
<dbReference type="EMBL" id="SKFG01000001">
    <property type="protein sequence ID" value="TCZ81109.1"/>
    <property type="molecule type" value="Genomic_DNA"/>
</dbReference>
<evidence type="ECO:0000256" key="1">
    <source>
        <dbReference type="ARBA" id="ARBA00004651"/>
    </source>
</evidence>
<keyword evidence="5 7" id="KW-1133">Transmembrane helix</keyword>
<dbReference type="PANTHER" id="PTHR33932:SF4">
    <property type="entry name" value="NA(+)_H(+) ANTIPORTER SUBUNIT B"/>
    <property type="match status" value="1"/>
</dbReference>
<sequence>MKFTDVFLQTAIKILVFIIMTFSIYVLFAGHHNPGGGFIGGLITASALVLLYIAFDLQSVRDMMPVDFNQLAAAGVIVAVLTGTASFLFHVPFLTQTFTYVNLPLLGKTELASAVIFDLGVYMTVIGTTMTIITSISEDQK</sequence>
<gene>
    <name evidence="9" type="ORF">E0485_02190</name>
</gene>
<dbReference type="PANTHER" id="PTHR33932">
    <property type="entry name" value="NA(+)/H(+) ANTIPORTER SUBUNIT B"/>
    <property type="match status" value="1"/>
</dbReference>
<evidence type="ECO:0000256" key="6">
    <source>
        <dbReference type="ARBA" id="ARBA00023136"/>
    </source>
</evidence>
<dbReference type="InterPro" id="IPR050622">
    <property type="entry name" value="CPA3_antiporter_subunitB"/>
</dbReference>
<dbReference type="NCBIfam" id="NF009223">
    <property type="entry name" value="PRK12573.1"/>
    <property type="match status" value="1"/>
</dbReference>
<keyword evidence="3" id="KW-1003">Cell membrane</keyword>
<comment type="subcellular location">
    <subcellularLocation>
        <location evidence="1">Cell membrane</location>
        <topology evidence="1">Multi-pass membrane protein</topology>
    </subcellularLocation>
</comment>
<evidence type="ECO:0000313" key="10">
    <source>
        <dbReference type="Proteomes" id="UP000295418"/>
    </source>
</evidence>
<dbReference type="OrthoDB" id="9798859at2"/>
<feature type="transmembrane region" description="Helical" evidence="7">
    <location>
        <begin position="111"/>
        <end position="133"/>
    </location>
</feature>
<evidence type="ECO:0000313" key="9">
    <source>
        <dbReference type="EMBL" id="TCZ81109.1"/>
    </source>
</evidence>
<evidence type="ECO:0000256" key="4">
    <source>
        <dbReference type="ARBA" id="ARBA00022692"/>
    </source>
</evidence>
<organism evidence="9 10">
    <name type="scientific">Paenibacillus albiflavus</name>
    <dbReference type="NCBI Taxonomy" id="2545760"/>
    <lineage>
        <taxon>Bacteria</taxon>
        <taxon>Bacillati</taxon>
        <taxon>Bacillota</taxon>
        <taxon>Bacilli</taxon>
        <taxon>Bacillales</taxon>
        <taxon>Paenibacillaceae</taxon>
        <taxon>Paenibacillus</taxon>
    </lineage>
</organism>
<name>A0A4R4EM33_9BACL</name>
<feature type="transmembrane region" description="Helical" evidence="7">
    <location>
        <begin position="36"/>
        <end position="55"/>
    </location>
</feature>
<dbReference type="AlphaFoldDB" id="A0A4R4EM33"/>
<protein>
    <submittedName>
        <fullName evidence="9">Na(+)/H(+) antiporter subunit B</fullName>
    </submittedName>
</protein>
<dbReference type="GO" id="GO:0005886">
    <property type="term" value="C:plasma membrane"/>
    <property type="evidence" value="ECO:0007669"/>
    <property type="project" value="UniProtKB-SubCell"/>
</dbReference>
<comment type="similarity">
    <text evidence="2">Belongs to the CPA3 antiporters (TC 2.A.63) subunit B family.</text>
</comment>
<evidence type="ECO:0000256" key="2">
    <source>
        <dbReference type="ARBA" id="ARBA00009425"/>
    </source>
</evidence>
<reference evidence="9 10" key="1">
    <citation type="submission" date="2019-03" db="EMBL/GenBank/DDBJ databases">
        <authorList>
            <person name="Kim M.K.M."/>
        </authorList>
    </citation>
    <scope>NUCLEOTIDE SEQUENCE [LARGE SCALE GENOMIC DNA]</scope>
    <source>
        <strain evidence="9 10">18JY21-1</strain>
    </source>
</reference>
<proteinExistence type="inferred from homology"/>
<accession>A0A4R4EM33</accession>
<evidence type="ECO:0000259" key="8">
    <source>
        <dbReference type="Pfam" id="PF04039"/>
    </source>
</evidence>
<keyword evidence="6 7" id="KW-0472">Membrane</keyword>
<keyword evidence="10" id="KW-1185">Reference proteome</keyword>
<feature type="transmembrane region" description="Helical" evidence="7">
    <location>
        <begin position="71"/>
        <end position="91"/>
    </location>
</feature>
<evidence type="ECO:0000256" key="7">
    <source>
        <dbReference type="SAM" id="Phobius"/>
    </source>
</evidence>
<comment type="caution">
    <text evidence="9">The sequence shown here is derived from an EMBL/GenBank/DDBJ whole genome shotgun (WGS) entry which is preliminary data.</text>
</comment>
<evidence type="ECO:0000256" key="3">
    <source>
        <dbReference type="ARBA" id="ARBA00022475"/>
    </source>
</evidence>
<keyword evidence="4 7" id="KW-0812">Transmembrane</keyword>
<dbReference type="Pfam" id="PF04039">
    <property type="entry name" value="MnhB"/>
    <property type="match status" value="1"/>
</dbReference>
<dbReference type="InterPro" id="IPR007182">
    <property type="entry name" value="MnhB"/>
</dbReference>